<evidence type="ECO:0000313" key="10">
    <source>
        <dbReference type="Proteomes" id="UP001153269"/>
    </source>
</evidence>
<feature type="coiled-coil region" evidence="7">
    <location>
        <begin position="76"/>
        <end position="110"/>
    </location>
</feature>
<dbReference type="Gene3D" id="1.20.5.1160">
    <property type="entry name" value="Vasodilator-stimulated phosphoprotein"/>
    <property type="match status" value="1"/>
</dbReference>
<dbReference type="Gene3D" id="1.20.5.500">
    <property type="entry name" value="Single helix bin"/>
    <property type="match status" value="1"/>
</dbReference>
<evidence type="ECO:0000256" key="5">
    <source>
        <dbReference type="ARBA" id="ARBA00037340"/>
    </source>
</evidence>
<feature type="domain" description="IF rod" evidence="8">
    <location>
        <begin position="72"/>
        <end position="384"/>
    </location>
</feature>
<dbReference type="Proteomes" id="UP001153269">
    <property type="component" value="Unassembled WGS sequence"/>
</dbReference>
<reference evidence="9" key="1">
    <citation type="submission" date="2020-03" db="EMBL/GenBank/DDBJ databases">
        <authorList>
            <person name="Weist P."/>
        </authorList>
    </citation>
    <scope>NUCLEOTIDE SEQUENCE</scope>
</reference>
<dbReference type="GO" id="GO:0005198">
    <property type="term" value="F:structural molecule activity"/>
    <property type="evidence" value="ECO:0007669"/>
    <property type="project" value="InterPro"/>
</dbReference>
<comment type="caution">
    <text evidence="9">The sequence shown here is derived from an EMBL/GenBank/DDBJ whole genome shotgun (WGS) entry which is preliminary data.</text>
</comment>
<keyword evidence="4 7" id="KW-0175">Coiled coil</keyword>
<sequence>MEHQIKRKTGHSFEGHPTQRMYAHSVIGGAGGRGTSISTATYGTRVGSFGSGYDHNPLIYKFSAADLAVASEKTTMQHLNDRLAIYLEKVRNLEKANSRLEIKIREANEKRGILSGKDYSKHKPIIEDLRAKILQKIKENSHLAISLDNARMATDDFRTKMEYELSMRLIVEADIARLRKILDDTNITRLHLESEIESLREDKIHMEKNHATDVAELLTQKNQFAVNVDVDAPKGQDLARVMEEMRAKYESIALKNQEEAKMWHESQMTEIKVQVTENTAALKDATTTLTSVRRKYQTLEIELQSAVNTKATMEATLHDVNLRNNIEMEKYNKVTLMLKEELTKIHTNIHSEKSDYENLLDIKVKLEAEIAEYRRLLEGGPPLRLEDAVDLKKIKTQVVTITQTLVDGKVVSEDTNVESSESTVR</sequence>
<evidence type="ECO:0000256" key="4">
    <source>
        <dbReference type="ARBA" id="ARBA00023054"/>
    </source>
</evidence>
<dbReference type="Gene3D" id="1.20.5.170">
    <property type="match status" value="1"/>
</dbReference>
<dbReference type="PANTHER" id="PTHR23239:SF349">
    <property type="entry name" value="KERATIN, TYPE I CYTOSKELETAL 18"/>
    <property type="match status" value="1"/>
</dbReference>
<dbReference type="GO" id="GO:0045104">
    <property type="term" value="P:intermediate filament cytoskeleton organization"/>
    <property type="evidence" value="ECO:0007669"/>
    <property type="project" value="TreeGrafter"/>
</dbReference>
<dbReference type="SUPFAM" id="SSF64593">
    <property type="entry name" value="Intermediate filament protein, coiled coil region"/>
    <property type="match status" value="2"/>
</dbReference>
<keyword evidence="2" id="KW-0416">Keratin</keyword>
<evidence type="ECO:0000256" key="2">
    <source>
        <dbReference type="ARBA" id="ARBA00022744"/>
    </source>
</evidence>
<keyword evidence="3" id="KW-0403">Intermediate filament</keyword>
<dbReference type="InterPro" id="IPR002957">
    <property type="entry name" value="Keratin_I"/>
</dbReference>
<dbReference type="EMBL" id="CADEAL010002013">
    <property type="protein sequence ID" value="CAB1437350.1"/>
    <property type="molecule type" value="Genomic_DNA"/>
</dbReference>
<name>A0A9N7UR75_PLEPL</name>
<comment type="subunit">
    <text evidence="6">Heterotetramer of two type I and two type II keratins. Keratin-18 associates with keratin-8.</text>
</comment>
<organism evidence="9 10">
    <name type="scientific">Pleuronectes platessa</name>
    <name type="common">European plaice</name>
    <dbReference type="NCBI Taxonomy" id="8262"/>
    <lineage>
        <taxon>Eukaryota</taxon>
        <taxon>Metazoa</taxon>
        <taxon>Chordata</taxon>
        <taxon>Craniata</taxon>
        <taxon>Vertebrata</taxon>
        <taxon>Euteleostomi</taxon>
        <taxon>Actinopterygii</taxon>
        <taxon>Neopterygii</taxon>
        <taxon>Teleostei</taxon>
        <taxon>Neoteleostei</taxon>
        <taxon>Acanthomorphata</taxon>
        <taxon>Carangaria</taxon>
        <taxon>Pleuronectiformes</taxon>
        <taxon>Pleuronectoidei</taxon>
        <taxon>Pleuronectidae</taxon>
        <taxon>Pleuronectes</taxon>
    </lineage>
</organism>
<proteinExistence type="predicted"/>
<gene>
    <name evidence="9" type="ORF">PLEPLA_LOCUS25356</name>
</gene>
<keyword evidence="10" id="KW-1185">Reference proteome</keyword>
<dbReference type="GO" id="GO:0045095">
    <property type="term" value="C:keratin filament"/>
    <property type="evidence" value="ECO:0007669"/>
    <property type="project" value="TreeGrafter"/>
</dbReference>
<dbReference type="AlphaFoldDB" id="A0A9N7UR75"/>
<protein>
    <recommendedName>
        <fullName evidence="8">IF rod domain-containing protein</fullName>
    </recommendedName>
</protein>
<dbReference type="PRINTS" id="PR01248">
    <property type="entry name" value="TYPE1KERATIN"/>
</dbReference>
<feature type="coiled-coil region" evidence="7">
    <location>
        <begin position="282"/>
        <end position="316"/>
    </location>
</feature>
<dbReference type="SMART" id="SM01391">
    <property type="entry name" value="Filament"/>
    <property type="match status" value="1"/>
</dbReference>
<evidence type="ECO:0000256" key="6">
    <source>
        <dbReference type="ARBA" id="ARBA00038630"/>
    </source>
</evidence>
<evidence type="ECO:0000256" key="3">
    <source>
        <dbReference type="ARBA" id="ARBA00022754"/>
    </source>
</evidence>
<feature type="coiled-coil region" evidence="7">
    <location>
        <begin position="182"/>
        <end position="209"/>
    </location>
</feature>
<dbReference type="PROSITE" id="PS51842">
    <property type="entry name" value="IF_ROD_2"/>
    <property type="match status" value="1"/>
</dbReference>
<accession>A0A9N7UR75</accession>
<comment type="function">
    <text evidence="5">When phosphorylated, plays a role in filament reorganization.</text>
</comment>
<dbReference type="InterPro" id="IPR039008">
    <property type="entry name" value="IF_rod_dom"/>
</dbReference>
<evidence type="ECO:0000256" key="1">
    <source>
        <dbReference type="ARBA" id="ARBA00022553"/>
    </source>
</evidence>
<keyword evidence="1" id="KW-0597">Phosphoprotein</keyword>
<evidence type="ECO:0000313" key="9">
    <source>
        <dbReference type="EMBL" id="CAB1437350.1"/>
    </source>
</evidence>
<evidence type="ECO:0000256" key="7">
    <source>
        <dbReference type="SAM" id="Coils"/>
    </source>
</evidence>
<dbReference type="Pfam" id="PF00038">
    <property type="entry name" value="Filament"/>
    <property type="match status" value="1"/>
</dbReference>
<dbReference type="PANTHER" id="PTHR23239">
    <property type="entry name" value="INTERMEDIATE FILAMENT"/>
    <property type="match status" value="1"/>
</dbReference>
<evidence type="ECO:0000259" key="8">
    <source>
        <dbReference type="PROSITE" id="PS51842"/>
    </source>
</evidence>